<protein>
    <recommendedName>
        <fullName evidence="2">Glycosyltransferase 2-like domain-containing protein</fullName>
    </recommendedName>
</protein>
<organism evidence="3 4">
    <name type="scientific">Candidatus Amesbacteria bacterium GW2011_GWA2_47_11</name>
    <dbReference type="NCBI Taxonomy" id="1618357"/>
    <lineage>
        <taxon>Bacteria</taxon>
        <taxon>Candidatus Amesiibacteriota</taxon>
    </lineage>
</organism>
<dbReference type="Pfam" id="PF00535">
    <property type="entry name" value="Glycos_transf_2"/>
    <property type="match status" value="1"/>
</dbReference>
<dbReference type="EMBL" id="LCNM01000016">
    <property type="protein sequence ID" value="KKU55785.1"/>
    <property type="molecule type" value="Genomic_DNA"/>
</dbReference>
<feature type="domain" description="Glycosyltransferase 2-like" evidence="2">
    <location>
        <begin position="11"/>
        <end position="122"/>
    </location>
</feature>
<evidence type="ECO:0000259" key="2">
    <source>
        <dbReference type="Pfam" id="PF00535"/>
    </source>
</evidence>
<evidence type="ECO:0000256" key="1">
    <source>
        <dbReference type="SAM" id="Phobius"/>
    </source>
</evidence>
<dbReference type="PANTHER" id="PTHR43685">
    <property type="entry name" value="GLYCOSYLTRANSFERASE"/>
    <property type="match status" value="1"/>
</dbReference>
<dbReference type="Gene3D" id="3.90.550.10">
    <property type="entry name" value="Spore Coat Polysaccharide Biosynthesis Protein SpsA, Chain A"/>
    <property type="match status" value="1"/>
</dbReference>
<feature type="transmembrane region" description="Helical" evidence="1">
    <location>
        <begin position="279"/>
        <end position="303"/>
    </location>
</feature>
<dbReference type="AlphaFoldDB" id="A0A0G1UDJ6"/>
<name>A0A0G1UDJ6_9BACT</name>
<keyword evidence="1" id="KW-1133">Transmembrane helix</keyword>
<evidence type="ECO:0000313" key="3">
    <source>
        <dbReference type="EMBL" id="KKU55785.1"/>
    </source>
</evidence>
<sequence length="308" mass="35211">MAKIKFPRIAVVVTILNEESVINLLLAALKRQTITPSEIIFVDGGSTDKTVRILRSEHIKFLIKPGNRSVGRNFAVSHITSPLIAFTDAGCIPDDDWLEQLAKPFSDSSVQIVSGYYRGLPQNTFQKCLIPYVLVMPDLVHKSEFFPSTRSMALRRSVWDKSGGFDLHLWHNEDYAFAHKLKKLGFNFTFAKPAVVSWLPRKDLRSATWMFMRFAIGDIQAGIIRPGVTRLAIRYLVAIYIFFLGLQTRIFLSFFIILFFCYLLWSIKKNYKYVRDIRAVFWLPVLQLTADFAILFGSLVGLLSRISS</sequence>
<gene>
    <name evidence="3" type="ORF">UX78_C0016G0003</name>
</gene>
<reference evidence="3 4" key="1">
    <citation type="journal article" date="2015" name="Nature">
        <title>rRNA introns, odd ribosomes, and small enigmatic genomes across a large radiation of phyla.</title>
        <authorList>
            <person name="Brown C.T."/>
            <person name="Hug L.A."/>
            <person name="Thomas B.C."/>
            <person name="Sharon I."/>
            <person name="Castelle C.J."/>
            <person name="Singh A."/>
            <person name="Wilkins M.J."/>
            <person name="Williams K.H."/>
            <person name="Banfield J.F."/>
        </authorList>
    </citation>
    <scope>NUCLEOTIDE SEQUENCE [LARGE SCALE GENOMIC DNA]</scope>
</reference>
<keyword evidence="1" id="KW-0812">Transmembrane</keyword>
<dbReference type="SUPFAM" id="SSF53448">
    <property type="entry name" value="Nucleotide-diphospho-sugar transferases"/>
    <property type="match status" value="1"/>
</dbReference>
<accession>A0A0G1UDJ6</accession>
<evidence type="ECO:0000313" key="4">
    <source>
        <dbReference type="Proteomes" id="UP000034607"/>
    </source>
</evidence>
<dbReference type="PANTHER" id="PTHR43685:SF3">
    <property type="entry name" value="SLR2126 PROTEIN"/>
    <property type="match status" value="1"/>
</dbReference>
<dbReference type="InterPro" id="IPR029044">
    <property type="entry name" value="Nucleotide-diphossugar_trans"/>
</dbReference>
<feature type="transmembrane region" description="Helical" evidence="1">
    <location>
        <begin position="235"/>
        <end position="267"/>
    </location>
</feature>
<dbReference type="InterPro" id="IPR001173">
    <property type="entry name" value="Glyco_trans_2-like"/>
</dbReference>
<comment type="caution">
    <text evidence="3">The sequence shown here is derived from an EMBL/GenBank/DDBJ whole genome shotgun (WGS) entry which is preliminary data.</text>
</comment>
<proteinExistence type="predicted"/>
<keyword evidence="1" id="KW-0472">Membrane</keyword>
<dbReference type="Proteomes" id="UP000034607">
    <property type="component" value="Unassembled WGS sequence"/>
</dbReference>
<dbReference type="InterPro" id="IPR050834">
    <property type="entry name" value="Glycosyltransf_2"/>
</dbReference>